<comment type="caution">
    <text evidence="1">The sequence shown here is derived from an EMBL/GenBank/DDBJ whole genome shotgun (WGS) entry which is preliminary data.</text>
</comment>
<evidence type="ECO:0000313" key="1">
    <source>
        <dbReference type="EMBL" id="EET81316.1"/>
    </source>
</evidence>
<proteinExistence type="predicted"/>
<evidence type="ECO:0000313" key="2">
    <source>
        <dbReference type="Proteomes" id="UP000018419"/>
    </source>
</evidence>
<dbReference type="Proteomes" id="UP000018419">
    <property type="component" value="Unassembled WGS sequence"/>
</dbReference>
<keyword evidence="2" id="KW-1185">Reference proteome</keyword>
<sequence length="164" mass="18412">MEKYLRLLNPKTTNFDAMPGSGHDVLTASDVCVAMSFAKLTPVQDELIRLKALNQNTFDDIEKALTVLRPYFDKCIFEKINQLCCDSVDKAVVLSLIEHCRVPAGYRPSVRSRAAILGVSASEIQRKIKGLADELNKLIQLEMEIGLSKINNQLKNQNKYDLIT</sequence>
<organism evidence="1 2">
    <name type="scientific">Acinetobacter radioresistens SK82</name>
    <dbReference type="NCBI Taxonomy" id="596318"/>
    <lineage>
        <taxon>Bacteria</taxon>
        <taxon>Pseudomonadati</taxon>
        <taxon>Pseudomonadota</taxon>
        <taxon>Gammaproteobacteria</taxon>
        <taxon>Moraxellales</taxon>
        <taxon>Moraxellaceae</taxon>
        <taxon>Acinetobacter</taxon>
    </lineage>
</organism>
<accession>A0ABM9YK91</accession>
<gene>
    <name evidence="1" type="ORF">ACIRA0001_0097</name>
</gene>
<name>A0ABM9YK91_ACIRA</name>
<protein>
    <submittedName>
        <fullName evidence="1">Uncharacterized protein</fullName>
    </submittedName>
</protein>
<dbReference type="EMBL" id="ACVR01000072">
    <property type="protein sequence ID" value="EET81316.1"/>
    <property type="molecule type" value="Genomic_DNA"/>
</dbReference>
<reference evidence="1 2" key="1">
    <citation type="submission" date="2009-07" db="EMBL/GenBank/DDBJ databases">
        <authorList>
            <person name="Madupu R."/>
            <person name="Durkin A.S."/>
            <person name="Torralba M."/>
            <person name="Methe B."/>
            <person name="Sutton G.G."/>
            <person name="Strausberg R.L."/>
            <person name="Nelson K.E."/>
        </authorList>
    </citation>
    <scope>NUCLEOTIDE SEQUENCE [LARGE SCALE GENOMIC DNA]</scope>
    <source>
        <strain evidence="1 2">SK82</strain>
    </source>
</reference>
<dbReference type="RefSeq" id="WP_005016313.1">
    <property type="nucleotide sequence ID" value="NZ_ACVR01000072.1"/>
</dbReference>